<name>A0AAE0SK61_9BIVA</name>
<organism evidence="1 2">
    <name type="scientific">Potamilus streckersoni</name>
    <dbReference type="NCBI Taxonomy" id="2493646"/>
    <lineage>
        <taxon>Eukaryota</taxon>
        <taxon>Metazoa</taxon>
        <taxon>Spiralia</taxon>
        <taxon>Lophotrochozoa</taxon>
        <taxon>Mollusca</taxon>
        <taxon>Bivalvia</taxon>
        <taxon>Autobranchia</taxon>
        <taxon>Heteroconchia</taxon>
        <taxon>Palaeoheterodonta</taxon>
        <taxon>Unionida</taxon>
        <taxon>Unionoidea</taxon>
        <taxon>Unionidae</taxon>
        <taxon>Ambleminae</taxon>
        <taxon>Lampsilini</taxon>
        <taxon>Potamilus</taxon>
    </lineage>
</organism>
<reference evidence="1" key="2">
    <citation type="journal article" date="2021" name="Genome Biol. Evol.">
        <title>Developing a high-quality reference genome for a parasitic bivalve with doubly uniparental inheritance (Bivalvia: Unionida).</title>
        <authorList>
            <person name="Smith C.H."/>
        </authorList>
    </citation>
    <scope>NUCLEOTIDE SEQUENCE</scope>
    <source>
        <strain evidence="1">CHS0354</strain>
        <tissue evidence="1">Mantle</tissue>
    </source>
</reference>
<keyword evidence="2" id="KW-1185">Reference proteome</keyword>
<reference evidence="1" key="1">
    <citation type="journal article" date="2021" name="Genome Biol. Evol.">
        <title>A High-Quality Reference Genome for a Parasitic Bivalve with Doubly Uniparental Inheritance (Bivalvia: Unionida).</title>
        <authorList>
            <person name="Smith C.H."/>
        </authorList>
    </citation>
    <scope>NUCLEOTIDE SEQUENCE</scope>
    <source>
        <strain evidence="1">CHS0354</strain>
    </source>
</reference>
<protein>
    <submittedName>
        <fullName evidence="1">Uncharacterized protein</fullName>
    </submittedName>
</protein>
<accession>A0AAE0SK61</accession>
<evidence type="ECO:0000313" key="2">
    <source>
        <dbReference type="Proteomes" id="UP001195483"/>
    </source>
</evidence>
<dbReference type="Proteomes" id="UP001195483">
    <property type="component" value="Unassembled WGS sequence"/>
</dbReference>
<reference evidence="1" key="3">
    <citation type="submission" date="2023-05" db="EMBL/GenBank/DDBJ databases">
        <authorList>
            <person name="Smith C.H."/>
        </authorList>
    </citation>
    <scope>NUCLEOTIDE SEQUENCE</scope>
    <source>
        <strain evidence="1">CHS0354</strain>
        <tissue evidence="1">Mantle</tissue>
    </source>
</reference>
<evidence type="ECO:0000313" key="1">
    <source>
        <dbReference type="EMBL" id="KAK3593367.1"/>
    </source>
</evidence>
<comment type="caution">
    <text evidence="1">The sequence shown here is derived from an EMBL/GenBank/DDBJ whole genome shotgun (WGS) entry which is preliminary data.</text>
</comment>
<sequence>MDVYEGLSEEQCLYVAFSHNEIHEKSRKMNFQEKVTIFHRLLEKKKKSMPNKAPKVIAASWRADISTFTRKTRDEVKNSYKIHLYLASCFGRTWESIKMVFAAFDKKTIKGQKTNQKLTQYPFTHFSKIKAEMDKIHLLKSLASGEISLEEFRKECLASRT</sequence>
<proteinExistence type="predicted"/>
<dbReference type="EMBL" id="JAEAOA010001332">
    <property type="protein sequence ID" value="KAK3593367.1"/>
    <property type="molecule type" value="Genomic_DNA"/>
</dbReference>
<gene>
    <name evidence="1" type="ORF">CHS0354_021935</name>
</gene>
<dbReference type="AlphaFoldDB" id="A0AAE0SK61"/>